<feature type="compositionally biased region" description="Polar residues" evidence="1">
    <location>
        <begin position="229"/>
        <end position="244"/>
    </location>
</feature>
<dbReference type="AlphaFoldDB" id="A0A3R7LUK1"/>
<proteinExistence type="predicted"/>
<name>A0A3R7LUK1_PENVA</name>
<feature type="compositionally biased region" description="Low complexity" evidence="1">
    <location>
        <begin position="191"/>
        <end position="210"/>
    </location>
</feature>
<sequence length="422" mass="44206">MDSSYEPSGGSDAGDCLFSSEDGDELERLPLARLALHTQGAPLILPSRSSPRSSPPCSGLGARPARELAHGDASPPVGSDAVSVTSDEGSTGHADTSLPRIIKPRKRRKKDRKPAPGSPPPGPGEGERGADPEAADASGSIVTLKPYMPMCYNYDAAGDDQGPRGCESSRACGCGHCVAGHMFPTPPPSPASSSAMSSVISSSSSSCSSSSEDEPGGAGGQGGDGRSQLVRSLSEPQSSHPTIHISSTVMHSFAGHRDLDIRILRSVPRDVPTRTRHWSVPAAARNHPHPAHTPQANGSSSYPSSACSTVSLLDGGASQSSSYAVDSNLLFQNVPFRARRSYDRQLHEAKALDGPVLLELKSPTENWKDFSLAFSANDNSTGYGPSGEGRWRRRRPLVHRPSVASTSKTSVARSASEQLDAL</sequence>
<feature type="region of interest" description="Disordered" evidence="1">
    <location>
        <begin position="41"/>
        <end position="141"/>
    </location>
</feature>
<reference evidence="2 3" key="1">
    <citation type="submission" date="2018-04" db="EMBL/GenBank/DDBJ databases">
        <authorList>
            <person name="Zhang X."/>
            <person name="Yuan J."/>
            <person name="Li F."/>
            <person name="Xiang J."/>
        </authorList>
    </citation>
    <scope>NUCLEOTIDE SEQUENCE [LARGE SCALE GENOMIC DNA]</scope>
    <source>
        <tissue evidence="2">Muscle</tissue>
    </source>
</reference>
<comment type="caution">
    <text evidence="2">The sequence shown here is derived from an EMBL/GenBank/DDBJ whole genome shotgun (WGS) entry which is preliminary data.</text>
</comment>
<reference evidence="2 3" key="2">
    <citation type="submission" date="2019-01" db="EMBL/GenBank/DDBJ databases">
        <title>The decoding of complex shrimp genome reveals the adaptation for benthos swimmer, frequently molting mechanism and breeding impact on genome.</title>
        <authorList>
            <person name="Sun Y."/>
            <person name="Gao Y."/>
            <person name="Yu Y."/>
        </authorList>
    </citation>
    <scope>NUCLEOTIDE SEQUENCE [LARGE SCALE GENOMIC DNA]</scope>
    <source>
        <tissue evidence="2">Muscle</tissue>
    </source>
</reference>
<feature type="region of interest" description="Disordered" evidence="1">
    <location>
        <begin position="1"/>
        <end position="22"/>
    </location>
</feature>
<feature type="compositionally biased region" description="Polar residues" evidence="1">
    <location>
        <begin position="403"/>
        <end position="422"/>
    </location>
</feature>
<gene>
    <name evidence="2" type="ORF">C7M84_017332</name>
</gene>
<protein>
    <submittedName>
        <fullName evidence="2">Uncharacterized protein</fullName>
    </submittedName>
</protein>
<feature type="compositionally biased region" description="Basic residues" evidence="1">
    <location>
        <begin position="102"/>
        <end position="112"/>
    </location>
</feature>
<feature type="compositionally biased region" description="Low complexity" evidence="1">
    <location>
        <begin position="46"/>
        <end position="56"/>
    </location>
</feature>
<evidence type="ECO:0000313" key="3">
    <source>
        <dbReference type="Proteomes" id="UP000283509"/>
    </source>
</evidence>
<feature type="compositionally biased region" description="Polar residues" evidence="1">
    <location>
        <begin position="295"/>
        <end position="306"/>
    </location>
</feature>
<feature type="compositionally biased region" description="Gly residues" evidence="1">
    <location>
        <begin position="216"/>
        <end position="225"/>
    </location>
</feature>
<dbReference type="Proteomes" id="UP000283509">
    <property type="component" value="Unassembled WGS sequence"/>
</dbReference>
<dbReference type="EMBL" id="QCYY01003200">
    <property type="protein sequence ID" value="ROT64727.1"/>
    <property type="molecule type" value="Genomic_DNA"/>
</dbReference>
<organism evidence="2 3">
    <name type="scientific">Penaeus vannamei</name>
    <name type="common">Whiteleg shrimp</name>
    <name type="synonym">Litopenaeus vannamei</name>
    <dbReference type="NCBI Taxonomy" id="6689"/>
    <lineage>
        <taxon>Eukaryota</taxon>
        <taxon>Metazoa</taxon>
        <taxon>Ecdysozoa</taxon>
        <taxon>Arthropoda</taxon>
        <taxon>Crustacea</taxon>
        <taxon>Multicrustacea</taxon>
        <taxon>Malacostraca</taxon>
        <taxon>Eumalacostraca</taxon>
        <taxon>Eucarida</taxon>
        <taxon>Decapoda</taxon>
        <taxon>Dendrobranchiata</taxon>
        <taxon>Penaeoidea</taxon>
        <taxon>Penaeidae</taxon>
        <taxon>Penaeus</taxon>
    </lineage>
</organism>
<dbReference type="STRING" id="6689.A0A3R7LUK1"/>
<evidence type="ECO:0000256" key="1">
    <source>
        <dbReference type="SAM" id="MobiDB-lite"/>
    </source>
</evidence>
<feature type="region of interest" description="Disordered" evidence="1">
    <location>
        <begin position="273"/>
        <end position="306"/>
    </location>
</feature>
<feature type="region of interest" description="Disordered" evidence="1">
    <location>
        <begin position="187"/>
        <end position="244"/>
    </location>
</feature>
<evidence type="ECO:0000313" key="2">
    <source>
        <dbReference type="EMBL" id="ROT64727.1"/>
    </source>
</evidence>
<accession>A0A3R7LUK1</accession>
<keyword evidence="3" id="KW-1185">Reference proteome</keyword>
<feature type="region of interest" description="Disordered" evidence="1">
    <location>
        <begin position="381"/>
        <end position="422"/>
    </location>
</feature>